<evidence type="ECO:0000313" key="5">
    <source>
        <dbReference type="Proteomes" id="UP001549104"/>
    </source>
</evidence>
<dbReference type="InterPro" id="IPR036291">
    <property type="entry name" value="NAD(P)-bd_dom_sf"/>
</dbReference>
<keyword evidence="5" id="KW-1185">Reference proteome</keyword>
<gene>
    <name evidence="4" type="ORF">ABIC55_001848</name>
</gene>
<dbReference type="NCBIfam" id="TIGR01777">
    <property type="entry name" value="yfcH"/>
    <property type="match status" value="1"/>
</dbReference>
<dbReference type="Pfam" id="PF01370">
    <property type="entry name" value="Epimerase"/>
    <property type="match status" value="1"/>
</dbReference>
<accession>A0ABV2K6R6</accession>
<evidence type="ECO:0000313" key="4">
    <source>
        <dbReference type="EMBL" id="MET3656761.1"/>
    </source>
</evidence>
<comment type="similarity">
    <text evidence="1">Belongs to the NAD(P)-dependent epimerase/dehydratase family. SDR39U1 subfamily.</text>
</comment>
<evidence type="ECO:0000259" key="2">
    <source>
        <dbReference type="Pfam" id="PF01370"/>
    </source>
</evidence>
<feature type="domain" description="NAD-dependent epimerase/dehydratase" evidence="2">
    <location>
        <begin position="5"/>
        <end position="217"/>
    </location>
</feature>
<dbReference type="InterPro" id="IPR001509">
    <property type="entry name" value="Epimerase_deHydtase"/>
</dbReference>
<proteinExistence type="inferred from homology"/>
<dbReference type="SUPFAM" id="SSF51735">
    <property type="entry name" value="NAD(P)-binding Rossmann-fold domains"/>
    <property type="match status" value="1"/>
</dbReference>
<feature type="domain" description="DUF1731" evidence="3">
    <location>
        <begin position="245"/>
        <end position="293"/>
    </location>
</feature>
<evidence type="ECO:0000256" key="1">
    <source>
        <dbReference type="ARBA" id="ARBA00009353"/>
    </source>
</evidence>
<dbReference type="Pfam" id="PF08338">
    <property type="entry name" value="DUF1731"/>
    <property type="match status" value="1"/>
</dbReference>
<comment type="caution">
    <text evidence="4">The sequence shown here is derived from an EMBL/GenBank/DDBJ whole genome shotgun (WGS) entry which is preliminary data.</text>
</comment>
<sequence length="301" mass="33828">MKKKIVIAGGTGFIGQYFEEKFTNLGYEVIIISRQPHHLFWTDSVGIVDSLEGAEMLINLAGKSVNCRYNEKNKKEILDSRTGTTEILGNALLACKNPPPLWINSSSATIYRHAEDRPMTEASGDIGTGFSVEVAQAWEKSLFDFQLSQTRKVALRIAIVLGEDGGVMEPYLNLVRFGLGGVQGTGNQMFSWIHIEDVFRIILFLQSNEQLNGIFNCSAPQPITNRVFMTQLRKTMNRKIGLPSPKWMLEMGAIFMNTETELILKSRWVIPDRLEKEGFQFTFGTIGEALQQILKSSNKIQ</sequence>
<dbReference type="PANTHER" id="PTHR11092:SF0">
    <property type="entry name" value="EPIMERASE FAMILY PROTEIN SDR39U1"/>
    <property type="match status" value="1"/>
</dbReference>
<name>A0ABV2K6R6_SPOPS</name>
<protein>
    <submittedName>
        <fullName evidence="4">Uncharacterized protein (TIGR01777 family)</fullName>
    </submittedName>
</protein>
<dbReference type="InterPro" id="IPR013549">
    <property type="entry name" value="DUF1731"/>
</dbReference>
<dbReference type="EMBL" id="JBEPME010000002">
    <property type="protein sequence ID" value="MET3656761.1"/>
    <property type="molecule type" value="Genomic_DNA"/>
</dbReference>
<dbReference type="RefSeq" id="WP_338652497.1">
    <property type="nucleotide sequence ID" value="NZ_CP146246.1"/>
</dbReference>
<organism evidence="4 5">
    <name type="scientific">Sporosarcina psychrophila</name>
    <name type="common">Bacillus psychrophilus</name>
    <dbReference type="NCBI Taxonomy" id="1476"/>
    <lineage>
        <taxon>Bacteria</taxon>
        <taxon>Bacillati</taxon>
        <taxon>Bacillota</taxon>
        <taxon>Bacilli</taxon>
        <taxon>Bacillales</taxon>
        <taxon>Caryophanaceae</taxon>
        <taxon>Sporosarcina</taxon>
    </lineage>
</organism>
<evidence type="ECO:0000259" key="3">
    <source>
        <dbReference type="Pfam" id="PF08338"/>
    </source>
</evidence>
<reference evidence="4 5" key="1">
    <citation type="submission" date="2024-06" db="EMBL/GenBank/DDBJ databases">
        <title>Sorghum-associated microbial communities from plants grown in Nebraska, USA.</title>
        <authorList>
            <person name="Schachtman D."/>
        </authorList>
    </citation>
    <scope>NUCLEOTIDE SEQUENCE [LARGE SCALE GENOMIC DNA]</scope>
    <source>
        <strain evidence="4 5">1288</strain>
    </source>
</reference>
<dbReference type="CDD" id="cd05242">
    <property type="entry name" value="SDR_a8"/>
    <property type="match status" value="1"/>
</dbReference>
<dbReference type="PANTHER" id="PTHR11092">
    <property type="entry name" value="SUGAR NUCLEOTIDE EPIMERASE RELATED"/>
    <property type="match status" value="1"/>
</dbReference>
<dbReference type="Proteomes" id="UP001549104">
    <property type="component" value="Unassembled WGS sequence"/>
</dbReference>
<dbReference type="InterPro" id="IPR010099">
    <property type="entry name" value="SDR39U1"/>
</dbReference>
<dbReference type="Gene3D" id="3.40.50.720">
    <property type="entry name" value="NAD(P)-binding Rossmann-like Domain"/>
    <property type="match status" value="1"/>
</dbReference>